<dbReference type="InterPro" id="IPR010285">
    <property type="entry name" value="DNA_helicase_pif1-like_DEAD"/>
</dbReference>
<comment type="similarity">
    <text evidence="1">Belongs to the helicase family.</text>
</comment>
<dbReference type="PANTHER" id="PTHR45786">
    <property type="entry name" value="DNA BINDING PROTEIN-LIKE"/>
    <property type="match status" value="1"/>
</dbReference>
<dbReference type="Proteomes" id="UP001408789">
    <property type="component" value="Unassembled WGS sequence"/>
</dbReference>
<dbReference type="InterPro" id="IPR027417">
    <property type="entry name" value="P-loop_NTPase"/>
</dbReference>
<name>A0AAP0DSJ2_9ASTR</name>
<dbReference type="SUPFAM" id="SSF50249">
    <property type="entry name" value="Nucleic acid-binding proteins"/>
    <property type="match status" value="1"/>
</dbReference>
<dbReference type="SUPFAM" id="SSF52540">
    <property type="entry name" value="P-loop containing nucleoside triphosphate hydrolases"/>
    <property type="match status" value="1"/>
</dbReference>
<keyword evidence="1" id="KW-0233">DNA recombination</keyword>
<comment type="cofactor">
    <cofactor evidence="1">
        <name>Mg(2+)</name>
        <dbReference type="ChEBI" id="CHEBI:18420"/>
    </cofactor>
</comment>
<keyword evidence="1" id="KW-0547">Nucleotide-binding</keyword>
<organism evidence="6 7">
    <name type="scientific">Deinandra increscens subsp. villosa</name>
    <dbReference type="NCBI Taxonomy" id="3103831"/>
    <lineage>
        <taxon>Eukaryota</taxon>
        <taxon>Viridiplantae</taxon>
        <taxon>Streptophyta</taxon>
        <taxon>Embryophyta</taxon>
        <taxon>Tracheophyta</taxon>
        <taxon>Spermatophyta</taxon>
        <taxon>Magnoliopsida</taxon>
        <taxon>eudicotyledons</taxon>
        <taxon>Gunneridae</taxon>
        <taxon>Pentapetalae</taxon>
        <taxon>asterids</taxon>
        <taxon>campanulids</taxon>
        <taxon>Asterales</taxon>
        <taxon>Asteraceae</taxon>
        <taxon>Asteroideae</taxon>
        <taxon>Heliantheae alliance</taxon>
        <taxon>Madieae</taxon>
        <taxon>Madiinae</taxon>
        <taxon>Deinandra</taxon>
    </lineage>
</organism>
<evidence type="ECO:0000259" key="3">
    <source>
        <dbReference type="Pfam" id="PF02721"/>
    </source>
</evidence>
<keyword evidence="1" id="KW-0347">Helicase</keyword>
<comment type="catalytic activity">
    <reaction evidence="1">
        <text>ATP + H2O = ADP + phosphate + H(+)</text>
        <dbReference type="Rhea" id="RHEA:13065"/>
        <dbReference type="ChEBI" id="CHEBI:15377"/>
        <dbReference type="ChEBI" id="CHEBI:15378"/>
        <dbReference type="ChEBI" id="CHEBI:30616"/>
        <dbReference type="ChEBI" id="CHEBI:43474"/>
        <dbReference type="ChEBI" id="CHEBI:456216"/>
        <dbReference type="EC" id="5.6.2.3"/>
    </reaction>
</comment>
<accession>A0AAP0DSJ2</accession>
<dbReference type="InterPro" id="IPR025476">
    <property type="entry name" value="Helitron_helicase-like"/>
</dbReference>
<feature type="domain" description="Helitron helicase-like" evidence="5">
    <location>
        <begin position="695"/>
        <end position="848"/>
    </location>
</feature>
<keyword evidence="1" id="KW-0234">DNA repair</keyword>
<dbReference type="GO" id="GO:0006281">
    <property type="term" value="P:DNA repair"/>
    <property type="evidence" value="ECO:0007669"/>
    <property type="project" value="UniProtKB-KW"/>
</dbReference>
<feature type="domain" description="Replication protein A 70 kDa DNA-binding subunit B/D first OB fold" evidence="3">
    <location>
        <begin position="8"/>
        <end position="110"/>
    </location>
</feature>
<dbReference type="PANTHER" id="PTHR45786:SF66">
    <property type="entry name" value="HOOK MOTIF PROTEIN, PUTATIVE-RELATED"/>
    <property type="match status" value="1"/>
</dbReference>
<evidence type="ECO:0000256" key="2">
    <source>
        <dbReference type="SAM" id="MobiDB-lite"/>
    </source>
</evidence>
<reference evidence="6 7" key="1">
    <citation type="submission" date="2024-04" db="EMBL/GenBank/DDBJ databases">
        <title>The reference genome of an endangered Asteraceae, Deinandra increscens subsp. villosa, native to the Central Coast of California.</title>
        <authorList>
            <person name="Guilliams M."/>
            <person name="Hasenstab-Lehman K."/>
            <person name="Meyer R."/>
            <person name="Mcevoy S."/>
        </authorList>
    </citation>
    <scope>NUCLEOTIDE SEQUENCE [LARGE SCALE GENOMIC DNA]</scope>
    <source>
        <tissue evidence="6">Leaf</tissue>
    </source>
</reference>
<dbReference type="AlphaFoldDB" id="A0AAP0DSJ2"/>
<gene>
    <name evidence="6" type="ORF">SSX86_002274</name>
</gene>
<dbReference type="Pfam" id="PF02721">
    <property type="entry name" value="DUF223"/>
    <property type="match status" value="1"/>
</dbReference>
<dbReference type="GO" id="GO:0006310">
    <property type="term" value="P:DNA recombination"/>
    <property type="evidence" value="ECO:0007669"/>
    <property type="project" value="UniProtKB-KW"/>
</dbReference>
<evidence type="ECO:0000259" key="5">
    <source>
        <dbReference type="Pfam" id="PF14214"/>
    </source>
</evidence>
<keyword evidence="1" id="KW-0067">ATP-binding</keyword>
<dbReference type="GO" id="GO:0016787">
    <property type="term" value="F:hydrolase activity"/>
    <property type="evidence" value="ECO:0007669"/>
    <property type="project" value="UniProtKB-KW"/>
</dbReference>
<dbReference type="GO" id="GO:0005524">
    <property type="term" value="F:ATP binding"/>
    <property type="evidence" value="ECO:0007669"/>
    <property type="project" value="UniProtKB-KW"/>
</dbReference>
<keyword evidence="1" id="KW-0227">DNA damage</keyword>
<proteinExistence type="inferred from homology"/>
<dbReference type="Gene3D" id="2.40.50.140">
    <property type="entry name" value="Nucleic acid-binding proteins"/>
    <property type="match status" value="2"/>
</dbReference>
<dbReference type="InterPro" id="IPR003871">
    <property type="entry name" value="RFA1B/D_OB_1st"/>
</dbReference>
<protein>
    <recommendedName>
        <fullName evidence="1">ATP-dependent DNA helicase</fullName>
        <ecNumber evidence="1">5.6.2.3</ecNumber>
    </recommendedName>
</protein>
<evidence type="ECO:0000313" key="7">
    <source>
        <dbReference type="Proteomes" id="UP001408789"/>
    </source>
</evidence>
<feature type="region of interest" description="Disordered" evidence="2">
    <location>
        <begin position="402"/>
        <end position="433"/>
    </location>
</feature>
<comment type="caution">
    <text evidence="6">The sequence shown here is derived from an EMBL/GenBank/DDBJ whole genome shotgun (WGS) entry which is preliminary data.</text>
</comment>
<evidence type="ECO:0000313" key="6">
    <source>
        <dbReference type="EMBL" id="KAK9078217.1"/>
    </source>
</evidence>
<keyword evidence="1" id="KW-0378">Hydrolase</keyword>
<sequence length="1059" mass="120001">MAEVNVYDSLSDLQLGNMNHNLKVRFLKTVIRPMFSNPNVPYSMEFVCVDEQGNRPQGTLLASFFNKFQRFLVEQNVVTIKKPMLGSNGGSWRVIDSPFKICFNRESQVAVSADWNGTNHGFSFTDFRTILACQASKTSSNDIIGILIECSPIKTKIKDEKESNWVVIKLQDLRFSVTEAGQSSSSYRSGSNSGLMSKEYDFLTVTDFKYSAEVHQMNEAIPVVVLGTIKLIENQWFYMACNHCRKIVNSFLGPAESTEGQPSSPREVVKYYCNNENCKKKKLLIEPYPRYKVLLKVQDSTGNVDLTLFGTEAEKIIKKTAIEVFESFTPKEPKKEEDEVDTDDSGIKSSDNISAKDVISICDENVTPSSVNTSAKHIDHDKDSNQLKHHIPSTLTGISSVSTLSSGRHTLKPKRFNNSPVPMKDLTSDEFSRQTQQIRDTTIGISKDYLDHGDQVVICEVCKAKLWKQESTLGRNTILGRCYSLCCGYGKVQLPQLKEPTEAYKDLFSCANQKSKIFLKKIRRFNSIFSFTSMGGKVDNSINKGGAPFVFRLSGQNYHTIGTLLPKQGKPPRFSQLYIYDTENEVTNRQQAIESNSSSETIDLEIIEQLKSMLDRDNVLVKSYRMARDHLSQNPNCNLKLRIISNRKKDARTYNLPTSSEVAVLIVGDISNLIDHRDIVVTSTSGSLQRISELHPSYLPLQRLYQQFLVDAYTMIESERLNFIRGKQSNLRSETLEVIKNAKSEGQTYLSSTGQRVVLPSSFTGGARFMMQNFLDAMALCKWYGYPDLFITITCNPRWPEVIRVLLDKTIKPEDRPDILCRIFKMKLNSLIKYIKEKSLFGKIQAVCSALSRPDHVWNQSWKTLSDGILYQRQHNPNTQGSSINEDELKNLTLLEIEKILILNNSSLKNSDSMPYPQYDDLLLSENVLINEERSYDKDIMAKDFEDMFVKLTDEQKNIYNQIMTAVHNKEGGVFFIYGYGGTRKTFLWNTLSASIRSKGKIVLNVASSGIASLLLPGGRTAHSRFRIPINITEDSICRMKPNSDATKLFKETSLIIWD</sequence>
<dbReference type="Gene3D" id="3.40.50.300">
    <property type="entry name" value="P-loop containing nucleotide triphosphate hydrolases"/>
    <property type="match status" value="1"/>
</dbReference>
<dbReference type="GO" id="GO:0043139">
    <property type="term" value="F:5'-3' DNA helicase activity"/>
    <property type="evidence" value="ECO:0007669"/>
    <property type="project" value="UniProtKB-EC"/>
</dbReference>
<dbReference type="InterPro" id="IPR012340">
    <property type="entry name" value="NA-bd_OB-fold"/>
</dbReference>
<evidence type="ECO:0000259" key="4">
    <source>
        <dbReference type="Pfam" id="PF05970"/>
    </source>
</evidence>
<dbReference type="Pfam" id="PF14214">
    <property type="entry name" value="Helitron_like_N"/>
    <property type="match status" value="1"/>
</dbReference>
<feature type="region of interest" description="Disordered" evidence="2">
    <location>
        <begin position="329"/>
        <end position="350"/>
    </location>
</feature>
<dbReference type="GO" id="GO:0000723">
    <property type="term" value="P:telomere maintenance"/>
    <property type="evidence" value="ECO:0007669"/>
    <property type="project" value="InterPro"/>
</dbReference>
<feature type="domain" description="DNA helicase Pif1-like DEAD-box helicase" evidence="4">
    <location>
        <begin position="951"/>
        <end position="1059"/>
    </location>
</feature>
<dbReference type="EC" id="5.6.2.3" evidence="1"/>
<keyword evidence="7" id="KW-1185">Reference proteome</keyword>
<dbReference type="Pfam" id="PF05970">
    <property type="entry name" value="PIF1"/>
    <property type="match status" value="1"/>
</dbReference>
<evidence type="ECO:0000256" key="1">
    <source>
        <dbReference type="RuleBase" id="RU363044"/>
    </source>
</evidence>
<dbReference type="EMBL" id="JBCNJP010000006">
    <property type="protein sequence ID" value="KAK9078217.1"/>
    <property type="molecule type" value="Genomic_DNA"/>
</dbReference>